<dbReference type="Pfam" id="PF07396">
    <property type="entry name" value="Porin_O_P"/>
    <property type="match status" value="1"/>
</dbReference>
<evidence type="ECO:0000256" key="1">
    <source>
        <dbReference type="SAM" id="SignalP"/>
    </source>
</evidence>
<dbReference type="EMBL" id="SAWZ01000003">
    <property type="protein sequence ID" value="RXR06540.1"/>
    <property type="molecule type" value="Genomic_DNA"/>
</dbReference>
<gene>
    <name evidence="2" type="ORF">EPA99_07820</name>
</gene>
<dbReference type="InterPro" id="IPR010870">
    <property type="entry name" value="Porin_O/P"/>
</dbReference>
<dbReference type="InterPro" id="IPR023614">
    <property type="entry name" value="Porin_dom_sf"/>
</dbReference>
<dbReference type="SUPFAM" id="SSF56935">
    <property type="entry name" value="Porins"/>
    <property type="match status" value="1"/>
</dbReference>
<evidence type="ECO:0000313" key="2">
    <source>
        <dbReference type="EMBL" id="RXR06540.1"/>
    </source>
</evidence>
<organism evidence="2 3">
    <name type="scientific">Pseudoxanthomonas composti</name>
    <dbReference type="NCBI Taxonomy" id="2137479"/>
    <lineage>
        <taxon>Bacteria</taxon>
        <taxon>Pseudomonadati</taxon>
        <taxon>Pseudomonadota</taxon>
        <taxon>Gammaproteobacteria</taxon>
        <taxon>Lysobacterales</taxon>
        <taxon>Lysobacteraceae</taxon>
        <taxon>Pseudoxanthomonas</taxon>
    </lineage>
</organism>
<dbReference type="Proteomes" id="UP000289784">
    <property type="component" value="Unassembled WGS sequence"/>
</dbReference>
<reference evidence="2 3" key="1">
    <citation type="submission" date="2019-01" db="EMBL/GenBank/DDBJ databases">
        <title>Pseudoxanthomonas composti sp. nov., isolated from compost.</title>
        <authorList>
            <person name="Yang G."/>
        </authorList>
    </citation>
    <scope>NUCLEOTIDE SEQUENCE [LARGE SCALE GENOMIC DNA]</scope>
    <source>
        <strain evidence="2 3">GSS15</strain>
    </source>
</reference>
<keyword evidence="3" id="KW-1185">Reference proteome</keyword>
<dbReference type="Gene3D" id="2.40.160.10">
    <property type="entry name" value="Porin"/>
    <property type="match status" value="1"/>
</dbReference>
<proteinExistence type="predicted"/>
<dbReference type="AlphaFoldDB" id="A0A4Q1JXL8"/>
<dbReference type="OrthoDB" id="9807854at2"/>
<sequence>MRNLRACLQLGVLPLALMSGHAMAANGSFDNWPTKSMLTDSIEGAITGNMAWDSDRFSGDDRLADESGWRRNEFGATLKKKGVWDAMVYYDFQSDLWLDVFVRFETKAWFGRDLGKIRVGYIKTPLGLDGLTASRAGSFMELGLPTQVVFEGRRTGVEWSYEQPRFLLTAGAYGGKDLQGDNPGQTFAARGVWTPIKAEGNVLHLGIAGSRENPEGFTDGRGVYRPPSTRLRARPEAGLTDVRLVDSGTLTYVDHINRTGLEGLWIHGPVSVQAEALRANVTRNAGLPEFTAQGEYAYVSWLLTGESRPYAGGVAANPKPSHDFGAVELVARWSHLDLDDGPIYGGREHDLTVGANWYLTQHFKFQANYVHADASRNHVHTTPDAVEVRAQVMF</sequence>
<name>A0A4Q1JXL8_9GAMM</name>
<evidence type="ECO:0000313" key="3">
    <source>
        <dbReference type="Proteomes" id="UP000289784"/>
    </source>
</evidence>
<keyword evidence="1" id="KW-0732">Signal</keyword>
<protein>
    <submittedName>
        <fullName evidence="2">Porin</fullName>
    </submittedName>
</protein>
<feature type="signal peptide" evidence="1">
    <location>
        <begin position="1"/>
        <end position="24"/>
    </location>
</feature>
<comment type="caution">
    <text evidence="2">The sequence shown here is derived from an EMBL/GenBank/DDBJ whole genome shotgun (WGS) entry which is preliminary data.</text>
</comment>
<feature type="chain" id="PRO_5020344633" evidence="1">
    <location>
        <begin position="25"/>
        <end position="394"/>
    </location>
</feature>
<accession>A0A4Q1JXL8</accession>